<feature type="signal peptide" evidence="1">
    <location>
        <begin position="1"/>
        <end position="20"/>
    </location>
</feature>
<dbReference type="PANTHER" id="PTHR30289">
    <property type="entry name" value="UNCHARACTERIZED PROTEIN YBCL-RELATED"/>
    <property type="match status" value="1"/>
</dbReference>
<name>A0A7V8NT00_9BACT</name>
<dbReference type="AlphaFoldDB" id="A0A7V8NT00"/>
<evidence type="ECO:0000313" key="2">
    <source>
        <dbReference type="EMBL" id="MBA0086906.1"/>
    </source>
</evidence>
<dbReference type="Pfam" id="PF01161">
    <property type="entry name" value="PBP"/>
    <property type="match status" value="1"/>
</dbReference>
<evidence type="ECO:0000313" key="3">
    <source>
        <dbReference type="Proteomes" id="UP000567293"/>
    </source>
</evidence>
<dbReference type="Proteomes" id="UP000567293">
    <property type="component" value="Unassembled WGS sequence"/>
</dbReference>
<dbReference type="InterPro" id="IPR008914">
    <property type="entry name" value="PEBP"/>
</dbReference>
<gene>
    <name evidence="2" type="ORF">HRJ53_18140</name>
</gene>
<dbReference type="SUPFAM" id="SSF49777">
    <property type="entry name" value="PEBP-like"/>
    <property type="match status" value="1"/>
</dbReference>
<sequence>MRNVLSALMGLSLCLSPSLGAVSSEDAQGGSMKISSDAFAPNETIPKKFTCDGPDASPKLNWSEPPAKTQSFALIMDDPDAPVGTWVHWVLFDLPAETKELAEGVAKEERIAGGAGQGRNDFGKIGYGGPCPPPGSAHRYFFKLYALDAKLNLKAGVTKADVERAMKSHILAHAELIGRYGR</sequence>
<accession>A0A7V8NT00</accession>
<keyword evidence="2" id="KW-0649">Protein kinase inhibitor</keyword>
<dbReference type="CDD" id="cd00865">
    <property type="entry name" value="PEBP_bact_arch"/>
    <property type="match status" value="1"/>
</dbReference>
<reference evidence="2" key="1">
    <citation type="submission" date="2020-06" db="EMBL/GenBank/DDBJ databases">
        <title>Legume-microbial interactions unlock mineral nutrients during tropical forest succession.</title>
        <authorList>
            <person name="Epihov D.Z."/>
        </authorList>
    </citation>
    <scope>NUCLEOTIDE SEQUENCE [LARGE SCALE GENOMIC DNA]</scope>
    <source>
        <strain evidence="2">Pan2503</strain>
    </source>
</reference>
<dbReference type="InterPro" id="IPR036610">
    <property type="entry name" value="PEBP-like_sf"/>
</dbReference>
<organism evidence="2 3">
    <name type="scientific">Candidatus Acidiferrum panamense</name>
    <dbReference type="NCBI Taxonomy" id="2741543"/>
    <lineage>
        <taxon>Bacteria</taxon>
        <taxon>Pseudomonadati</taxon>
        <taxon>Acidobacteriota</taxon>
        <taxon>Terriglobia</taxon>
        <taxon>Candidatus Acidiferrales</taxon>
        <taxon>Candidatus Acidiferrum</taxon>
    </lineage>
</organism>
<dbReference type="EMBL" id="JACDQQ010001737">
    <property type="protein sequence ID" value="MBA0086906.1"/>
    <property type="molecule type" value="Genomic_DNA"/>
</dbReference>
<proteinExistence type="predicted"/>
<feature type="chain" id="PRO_5030786365" evidence="1">
    <location>
        <begin position="21"/>
        <end position="182"/>
    </location>
</feature>
<comment type="caution">
    <text evidence="2">The sequence shown here is derived from an EMBL/GenBank/DDBJ whole genome shotgun (WGS) entry which is preliminary data.</text>
</comment>
<protein>
    <submittedName>
        <fullName evidence="2">YbhB/YbcL family Raf kinase inhibitor-like protein</fullName>
    </submittedName>
</protein>
<evidence type="ECO:0000256" key="1">
    <source>
        <dbReference type="SAM" id="SignalP"/>
    </source>
</evidence>
<dbReference type="PANTHER" id="PTHR30289:SF1">
    <property type="entry name" value="PEBP (PHOSPHATIDYLETHANOLAMINE-BINDING PROTEIN) FAMILY PROTEIN"/>
    <property type="match status" value="1"/>
</dbReference>
<keyword evidence="1" id="KW-0732">Signal</keyword>
<dbReference type="Gene3D" id="3.90.280.10">
    <property type="entry name" value="PEBP-like"/>
    <property type="match status" value="1"/>
</dbReference>
<dbReference type="InterPro" id="IPR005247">
    <property type="entry name" value="YbhB_YbcL/LppC-like"/>
</dbReference>
<keyword evidence="3" id="KW-1185">Reference proteome</keyword>
<dbReference type="NCBIfam" id="TIGR00481">
    <property type="entry name" value="YbhB/YbcL family Raf kinase inhibitor-like protein"/>
    <property type="match status" value="1"/>
</dbReference>